<keyword evidence="2" id="KW-0732">Signal</keyword>
<protein>
    <recommendedName>
        <fullName evidence="3">DUF7953 domain-containing protein</fullName>
    </recommendedName>
</protein>
<feature type="transmembrane region" description="Helical" evidence="1">
    <location>
        <begin position="160"/>
        <end position="183"/>
    </location>
</feature>
<feature type="domain" description="DUF7953" evidence="3">
    <location>
        <begin position="23"/>
        <end position="135"/>
    </location>
</feature>
<keyword evidence="1" id="KW-0472">Membrane</keyword>
<evidence type="ECO:0000313" key="5">
    <source>
        <dbReference type="Proteomes" id="UP001177003"/>
    </source>
</evidence>
<dbReference type="Proteomes" id="UP001177003">
    <property type="component" value="Chromosome 1"/>
</dbReference>
<feature type="chain" id="PRO_5041260928" description="DUF7953 domain-containing protein" evidence="2">
    <location>
        <begin position="24"/>
        <end position="221"/>
    </location>
</feature>
<sequence length="221" mass="25777">MASRWNSRVSIIFLFCFPELLLSAVVTLDSLEIYTTHEWLTSTPTVYFKCNEEKKTVLPDVKKAHAVYHFKGEESFQPLTNFTSKKCKRCGFYEKDRIKFDDVFDEWEFCPSDFTSPNGIYIHSKDKEFNATFLCDECVKRVDNLDGDSHHHNEGHGVQWYIVIIVASIVGSILLMMGVFVAYKYWLKRKRQQEQARFLKLFEEEDDIEDDLGLGPLSDSI</sequence>
<name>A0AA35V0H3_LACSI</name>
<organism evidence="4 5">
    <name type="scientific">Lactuca saligna</name>
    <name type="common">Willowleaf lettuce</name>
    <dbReference type="NCBI Taxonomy" id="75948"/>
    <lineage>
        <taxon>Eukaryota</taxon>
        <taxon>Viridiplantae</taxon>
        <taxon>Streptophyta</taxon>
        <taxon>Embryophyta</taxon>
        <taxon>Tracheophyta</taxon>
        <taxon>Spermatophyta</taxon>
        <taxon>Magnoliopsida</taxon>
        <taxon>eudicotyledons</taxon>
        <taxon>Gunneridae</taxon>
        <taxon>Pentapetalae</taxon>
        <taxon>asterids</taxon>
        <taxon>campanulids</taxon>
        <taxon>Asterales</taxon>
        <taxon>Asteraceae</taxon>
        <taxon>Cichorioideae</taxon>
        <taxon>Cichorieae</taxon>
        <taxon>Lactucinae</taxon>
        <taxon>Lactuca</taxon>
    </lineage>
</organism>
<keyword evidence="1" id="KW-1133">Transmembrane helix</keyword>
<feature type="signal peptide" evidence="2">
    <location>
        <begin position="1"/>
        <end position="23"/>
    </location>
</feature>
<gene>
    <name evidence="4" type="ORF">LSALG_LOCUS8558</name>
</gene>
<reference evidence="4" key="1">
    <citation type="submission" date="2023-04" db="EMBL/GenBank/DDBJ databases">
        <authorList>
            <person name="Vijverberg K."/>
            <person name="Xiong W."/>
            <person name="Schranz E."/>
        </authorList>
    </citation>
    <scope>NUCLEOTIDE SEQUENCE</scope>
</reference>
<proteinExistence type="predicted"/>
<dbReference type="PANTHER" id="PTHR33780">
    <property type="entry name" value="EXPRESSED PROTEIN"/>
    <property type="match status" value="1"/>
</dbReference>
<evidence type="ECO:0000313" key="4">
    <source>
        <dbReference type="EMBL" id="CAI9268114.1"/>
    </source>
</evidence>
<accession>A0AA35V0H3</accession>
<dbReference type="AlphaFoldDB" id="A0AA35V0H3"/>
<evidence type="ECO:0000256" key="2">
    <source>
        <dbReference type="SAM" id="SignalP"/>
    </source>
</evidence>
<evidence type="ECO:0000256" key="1">
    <source>
        <dbReference type="SAM" id="Phobius"/>
    </source>
</evidence>
<dbReference type="PANTHER" id="PTHR33780:SF3">
    <property type="entry name" value="EXPRESSED PROTEIN"/>
    <property type="match status" value="1"/>
</dbReference>
<keyword evidence="1" id="KW-0812">Transmembrane</keyword>
<dbReference type="Pfam" id="PF25829">
    <property type="entry name" value="DUF7953"/>
    <property type="match status" value="1"/>
</dbReference>
<evidence type="ECO:0000259" key="3">
    <source>
        <dbReference type="Pfam" id="PF25829"/>
    </source>
</evidence>
<keyword evidence="5" id="KW-1185">Reference proteome</keyword>
<dbReference type="InterPro" id="IPR057713">
    <property type="entry name" value="DUF7953"/>
</dbReference>
<dbReference type="EMBL" id="OX465077">
    <property type="protein sequence ID" value="CAI9268114.1"/>
    <property type="molecule type" value="Genomic_DNA"/>
</dbReference>